<dbReference type="SMART" id="SM00563">
    <property type="entry name" value="PlsC"/>
    <property type="match status" value="1"/>
</dbReference>
<comment type="pathway">
    <text evidence="1">Lipid metabolism.</text>
</comment>
<feature type="transmembrane region" description="Helical" evidence="7">
    <location>
        <begin position="52"/>
        <end position="72"/>
    </location>
</feature>
<keyword evidence="10" id="KW-1185">Reference proteome</keyword>
<evidence type="ECO:0000256" key="3">
    <source>
        <dbReference type="ARBA" id="ARBA00022679"/>
    </source>
</evidence>
<evidence type="ECO:0000256" key="4">
    <source>
        <dbReference type="ARBA" id="ARBA00023098"/>
    </source>
</evidence>
<keyword evidence="7" id="KW-0812">Transmembrane</keyword>
<sequence length="354" mass="36221">MTERAPASAAVVGAIHPGPSPATDRPGGAWMPYSPCGPACLPPGGPPRRLRIARRCCALTALLLVALPLVWLPRARLRGRTVAWLSRGVLRAAGVRLRIRGGRYAEPGEGALVVANHLSWIEVLALGAAQPVRMLAKREVRDWPVIGALAARTGTLFVDRAGLRGLPATAAAVAEALGAGEVVGVFPEGTTWCGGAAGPFRRAAFQAALEAGAPVRPVAITLRLRDGTPARAAAFIGEDTFLGALRRAMGLPGLVCELTVLPAIGPGAADRRELAAAAGAAIAAVTGVAHPVHPGPVSRPAATRHGPSPASSWTGCASGAHGVETSRGRRHGPRRNAGDGGPRPHVQREVDVGA</sequence>
<feature type="region of interest" description="Disordered" evidence="6">
    <location>
        <begin position="1"/>
        <end position="23"/>
    </location>
</feature>
<accession>A0ABW1J744</accession>
<gene>
    <name evidence="9" type="ORF">ACFQE5_20765</name>
</gene>
<dbReference type="PANTHER" id="PTHR10434:SF64">
    <property type="entry name" value="1-ACYL-SN-GLYCEROL-3-PHOSPHATE ACYLTRANSFERASE-RELATED"/>
    <property type="match status" value="1"/>
</dbReference>
<keyword evidence="5 9" id="KW-0012">Acyltransferase</keyword>
<keyword evidence="7" id="KW-0472">Membrane</keyword>
<keyword evidence="7" id="KW-1133">Transmembrane helix</keyword>
<evidence type="ECO:0000313" key="10">
    <source>
        <dbReference type="Proteomes" id="UP001596302"/>
    </source>
</evidence>
<evidence type="ECO:0000256" key="6">
    <source>
        <dbReference type="SAM" id="MobiDB-lite"/>
    </source>
</evidence>
<keyword evidence="4" id="KW-0443">Lipid metabolism</keyword>
<keyword evidence="2" id="KW-0444">Lipid biosynthesis</keyword>
<evidence type="ECO:0000256" key="5">
    <source>
        <dbReference type="ARBA" id="ARBA00023315"/>
    </source>
</evidence>
<organism evidence="9 10">
    <name type="scientific">Pseudonocardia hispaniensis</name>
    <dbReference type="NCBI Taxonomy" id="904933"/>
    <lineage>
        <taxon>Bacteria</taxon>
        <taxon>Bacillati</taxon>
        <taxon>Actinomycetota</taxon>
        <taxon>Actinomycetes</taxon>
        <taxon>Pseudonocardiales</taxon>
        <taxon>Pseudonocardiaceae</taxon>
        <taxon>Pseudonocardia</taxon>
    </lineage>
</organism>
<proteinExistence type="predicted"/>
<dbReference type="RefSeq" id="WP_379587423.1">
    <property type="nucleotide sequence ID" value="NZ_JBHSQW010000044.1"/>
</dbReference>
<evidence type="ECO:0000256" key="1">
    <source>
        <dbReference type="ARBA" id="ARBA00005189"/>
    </source>
</evidence>
<dbReference type="GO" id="GO:0016746">
    <property type="term" value="F:acyltransferase activity"/>
    <property type="evidence" value="ECO:0007669"/>
    <property type="project" value="UniProtKB-KW"/>
</dbReference>
<feature type="domain" description="Phospholipid/glycerol acyltransferase" evidence="8">
    <location>
        <begin position="111"/>
        <end position="223"/>
    </location>
</feature>
<feature type="region of interest" description="Disordered" evidence="6">
    <location>
        <begin position="294"/>
        <end position="354"/>
    </location>
</feature>
<dbReference type="Pfam" id="PF01553">
    <property type="entry name" value="Acyltransferase"/>
    <property type="match status" value="1"/>
</dbReference>
<dbReference type="SUPFAM" id="SSF69593">
    <property type="entry name" value="Glycerol-3-phosphate (1)-acyltransferase"/>
    <property type="match status" value="1"/>
</dbReference>
<dbReference type="PANTHER" id="PTHR10434">
    <property type="entry name" value="1-ACYL-SN-GLYCEROL-3-PHOSPHATE ACYLTRANSFERASE"/>
    <property type="match status" value="1"/>
</dbReference>
<dbReference type="Proteomes" id="UP001596302">
    <property type="component" value="Unassembled WGS sequence"/>
</dbReference>
<protein>
    <submittedName>
        <fullName evidence="9">Lysophospholipid acyltransferase family protein</fullName>
    </submittedName>
</protein>
<evidence type="ECO:0000259" key="8">
    <source>
        <dbReference type="SMART" id="SM00563"/>
    </source>
</evidence>
<evidence type="ECO:0000256" key="2">
    <source>
        <dbReference type="ARBA" id="ARBA00022516"/>
    </source>
</evidence>
<evidence type="ECO:0000313" key="9">
    <source>
        <dbReference type="EMBL" id="MFC5996644.1"/>
    </source>
</evidence>
<dbReference type="EMBL" id="JBHSQW010000044">
    <property type="protein sequence ID" value="MFC5996644.1"/>
    <property type="molecule type" value="Genomic_DNA"/>
</dbReference>
<dbReference type="InterPro" id="IPR002123">
    <property type="entry name" value="Plipid/glycerol_acylTrfase"/>
</dbReference>
<keyword evidence="3" id="KW-0808">Transferase</keyword>
<name>A0ABW1J744_9PSEU</name>
<evidence type="ECO:0000256" key="7">
    <source>
        <dbReference type="SAM" id="Phobius"/>
    </source>
</evidence>
<dbReference type="CDD" id="cd07989">
    <property type="entry name" value="LPLAT_AGPAT-like"/>
    <property type="match status" value="1"/>
</dbReference>
<reference evidence="10" key="1">
    <citation type="journal article" date="2019" name="Int. J. Syst. Evol. Microbiol.">
        <title>The Global Catalogue of Microorganisms (GCM) 10K type strain sequencing project: providing services to taxonomists for standard genome sequencing and annotation.</title>
        <authorList>
            <consortium name="The Broad Institute Genomics Platform"/>
            <consortium name="The Broad Institute Genome Sequencing Center for Infectious Disease"/>
            <person name="Wu L."/>
            <person name="Ma J."/>
        </authorList>
    </citation>
    <scope>NUCLEOTIDE SEQUENCE [LARGE SCALE GENOMIC DNA]</scope>
    <source>
        <strain evidence="10">CCM 8391</strain>
    </source>
</reference>
<comment type="caution">
    <text evidence="9">The sequence shown here is derived from an EMBL/GenBank/DDBJ whole genome shotgun (WGS) entry which is preliminary data.</text>
</comment>